<gene>
    <name evidence="9" type="ORF">A3E36_02190</name>
</gene>
<feature type="transmembrane region" description="Helical" evidence="8">
    <location>
        <begin position="243"/>
        <end position="268"/>
    </location>
</feature>
<accession>A0A1G1XD04</accession>
<keyword evidence="5 8" id="KW-1133">Transmembrane helix</keyword>
<evidence type="ECO:0000313" key="10">
    <source>
        <dbReference type="Proteomes" id="UP000177941"/>
    </source>
</evidence>
<feature type="transmembrane region" description="Helical" evidence="8">
    <location>
        <begin position="70"/>
        <end position="87"/>
    </location>
</feature>
<dbReference type="GO" id="GO:0046872">
    <property type="term" value="F:metal ion binding"/>
    <property type="evidence" value="ECO:0007669"/>
    <property type="project" value="UniProtKB-KW"/>
</dbReference>
<keyword evidence="7" id="KW-0460">Magnesium</keyword>
<sequence length="337" mass="35681">MIFDTAIVAPVYGLVAIAVFGVTALALILFVRLQPKSFLVHGSSNIYYAGIVLAGSIALSSMWFVGSWKLAGGLLAALALVTFVGTIDERKKLSARTQLLAQAAIAGISVYAGWVIPYISNPIEGGVIFLNIPIWGIIPGALLAFIWIIACMNAMNFLDGTDGLAPAIGAIACIALAGISMLPATQDARTFVLAVIGLGALSAFFLWNAPPAKVYLGTTGSWCIGLFIALVAMIGGGKISTTLIVLAIPMLDALFVIGHRIIAGQVPWKGDTTRHLHYRLAYAGLSKWNIVIIMSICTLLFACIGVFVSTTSKIITLSILAGVFFFVSARMMNRRTL</sequence>
<evidence type="ECO:0008006" key="11">
    <source>
        <dbReference type="Google" id="ProtNLM"/>
    </source>
</evidence>
<dbReference type="InterPro" id="IPR000715">
    <property type="entry name" value="Glycosyl_transferase_4"/>
</dbReference>
<feature type="transmembrane region" description="Helical" evidence="8">
    <location>
        <begin position="99"/>
        <end position="120"/>
    </location>
</feature>
<evidence type="ECO:0000256" key="4">
    <source>
        <dbReference type="ARBA" id="ARBA00022692"/>
    </source>
</evidence>
<name>A0A1G1XD04_9BACT</name>
<feature type="transmembrane region" description="Helical" evidence="8">
    <location>
        <begin position="188"/>
        <end position="207"/>
    </location>
</feature>
<dbReference type="EMBL" id="MHHS01000003">
    <property type="protein sequence ID" value="OGY37842.1"/>
    <property type="molecule type" value="Genomic_DNA"/>
</dbReference>
<evidence type="ECO:0000256" key="1">
    <source>
        <dbReference type="ARBA" id="ARBA00004651"/>
    </source>
</evidence>
<dbReference type="CDD" id="cd06853">
    <property type="entry name" value="GT_WecA_like"/>
    <property type="match status" value="1"/>
</dbReference>
<dbReference type="PANTHER" id="PTHR22926:SF3">
    <property type="entry name" value="UNDECAPRENYL-PHOSPHATE ALPHA-N-ACETYLGLUCOSAMINYL 1-PHOSPHATE TRANSFERASE"/>
    <property type="match status" value="1"/>
</dbReference>
<feature type="binding site" evidence="7">
    <location>
        <position position="156"/>
    </location>
    <ligand>
        <name>Mg(2+)</name>
        <dbReference type="ChEBI" id="CHEBI:18420"/>
    </ligand>
</feature>
<keyword evidence="3" id="KW-0808">Transferase</keyword>
<dbReference type="AlphaFoldDB" id="A0A1G1XD04"/>
<keyword evidence="4 8" id="KW-0812">Transmembrane</keyword>
<dbReference type="GO" id="GO:0071555">
    <property type="term" value="P:cell wall organization"/>
    <property type="evidence" value="ECO:0007669"/>
    <property type="project" value="TreeGrafter"/>
</dbReference>
<comment type="subcellular location">
    <subcellularLocation>
        <location evidence="1">Cell membrane</location>
        <topology evidence="1">Multi-pass membrane protein</topology>
    </subcellularLocation>
</comment>
<evidence type="ECO:0000256" key="2">
    <source>
        <dbReference type="ARBA" id="ARBA00022475"/>
    </source>
</evidence>
<keyword evidence="6 8" id="KW-0472">Membrane</keyword>
<keyword evidence="2" id="KW-1003">Cell membrane</keyword>
<evidence type="ECO:0000256" key="8">
    <source>
        <dbReference type="SAM" id="Phobius"/>
    </source>
</evidence>
<comment type="caution">
    <text evidence="9">The sequence shown here is derived from an EMBL/GenBank/DDBJ whole genome shotgun (WGS) entry which is preliminary data.</text>
</comment>
<feature type="transmembrane region" description="Helical" evidence="8">
    <location>
        <begin position="132"/>
        <end position="152"/>
    </location>
</feature>
<feature type="transmembrane region" description="Helical" evidence="8">
    <location>
        <begin position="45"/>
        <end position="64"/>
    </location>
</feature>
<feature type="transmembrane region" description="Helical" evidence="8">
    <location>
        <begin position="164"/>
        <end position="182"/>
    </location>
</feature>
<evidence type="ECO:0000256" key="6">
    <source>
        <dbReference type="ARBA" id="ARBA00023136"/>
    </source>
</evidence>
<dbReference type="Proteomes" id="UP000177941">
    <property type="component" value="Unassembled WGS sequence"/>
</dbReference>
<feature type="transmembrane region" description="Helical" evidence="8">
    <location>
        <begin position="12"/>
        <end position="33"/>
    </location>
</feature>
<dbReference type="GO" id="GO:0016780">
    <property type="term" value="F:phosphotransferase activity, for other substituted phosphate groups"/>
    <property type="evidence" value="ECO:0007669"/>
    <property type="project" value="InterPro"/>
</dbReference>
<feature type="transmembrane region" description="Helical" evidence="8">
    <location>
        <begin position="314"/>
        <end position="332"/>
    </location>
</feature>
<evidence type="ECO:0000256" key="7">
    <source>
        <dbReference type="PIRSR" id="PIRSR600715-1"/>
    </source>
</evidence>
<proteinExistence type="predicted"/>
<dbReference type="GO" id="GO:0044038">
    <property type="term" value="P:cell wall macromolecule biosynthetic process"/>
    <property type="evidence" value="ECO:0007669"/>
    <property type="project" value="TreeGrafter"/>
</dbReference>
<evidence type="ECO:0000256" key="3">
    <source>
        <dbReference type="ARBA" id="ARBA00022679"/>
    </source>
</evidence>
<dbReference type="Pfam" id="PF00953">
    <property type="entry name" value="Glycos_transf_4"/>
    <property type="match status" value="1"/>
</dbReference>
<feature type="transmembrane region" description="Helical" evidence="8">
    <location>
        <begin position="288"/>
        <end position="308"/>
    </location>
</feature>
<evidence type="ECO:0000313" key="9">
    <source>
        <dbReference type="EMBL" id="OGY37842.1"/>
    </source>
</evidence>
<protein>
    <recommendedName>
        <fullName evidence="11">Undecaprenyl-phosphate alpha-N-acetylglucosaminyl 1-phosphate transferase</fullName>
    </recommendedName>
</protein>
<dbReference type="PANTHER" id="PTHR22926">
    <property type="entry name" value="PHOSPHO-N-ACETYLMURAMOYL-PENTAPEPTIDE-TRANSFERASE"/>
    <property type="match status" value="1"/>
</dbReference>
<keyword evidence="7" id="KW-0479">Metal-binding</keyword>
<reference evidence="9 10" key="1">
    <citation type="journal article" date="2016" name="Nat. Commun.">
        <title>Thousands of microbial genomes shed light on interconnected biogeochemical processes in an aquifer system.</title>
        <authorList>
            <person name="Anantharaman K."/>
            <person name="Brown C.T."/>
            <person name="Hug L.A."/>
            <person name="Sharon I."/>
            <person name="Castelle C.J."/>
            <person name="Probst A.J."/>
            <person name="Thomas B.C."/>
            <person name="Singh A."/>
            <person name="Wilkins M.J."/>
            <person name="Karaoz U."/>
            <person name="Brodie E.L."/>
            <person name="Williams K.H."/>
            <person name="Hubbard S.S."/>
            <person name="Banfield J.F."/>
        </authorList>
    </citation>
    <scope>NUCLEOTIDE SEQUENCE [LARGE SCALE GENOMIC DNA]</scope>
</reference>
<comment type="cofactor">
    <cofactor evidence="7">
        <name>Mg(2+)</name>
        <dbReference type="ChEBI" id="CHEBI:18420"/>
    </cofactor>
</comment>
<evidence type="ECO:0000256" key="5">
    <source>
        <dbReference type="ARBA" id="ARBA00022989"/>
    </source>
</evidence>
<organism evidence="9 10">
    <name type="scientific">Candidatus Andersenbacteria bacterium RIFCSPHIGHO2_12_FULL_45_11b</name>
    <dbReference type="NCBI Taxonomy" id="1797282"/>
    <lineage>
        <taxon>Bacteria</taxon>
        <taxon>Candidatus Anderseniibacteriota</taxon>
    </lineage>
</organism>
<dbReference type="GO" id="GO:0005886">
    <property type="term" value="C:plasma membrane"/>
    <property type="evidence" value="ECO:0007669"/>
    <property type="project" value="UniProtKB-SubCell"/>
</dbReference>
<feature type="transmembrane region" description="Helical" evidence="8">
    <location>
        <begin position="214"/>
        <end position="237"/>
    </location>
</feature>
<dbReference type="GO" id="GO:0009103">
    <property type="term" value="P:lipopolysaccharide biosynthetic process"/>
    <property type="evidence" value="ECO:0007669"/>
    <property type="project" value="TreeGrafter"/>
</dbReference>